<comment type="caution">
    <text evidence="2">The sequence shown here is derived from an EMBL/GenBank/DDBJ whole genome shotgun (WGS) entry which is preliminary data.</text>
</comment>
<gene>
    <name evidence="2" type="ORF">CPB84DRAFT_1743921</name>
</gene>
<evidence type="ECO:0000256" key="1">
    <source>
        <dbReference type="SAM" id="MobiDB-lite"/>
    </source>
</evidence>
<accession>A0A9P5NUR4</accession>
<dbReference type="Proteomes" id="UP000724874">
    <property type="component" value="Unassembled WGS sequence"/>
</dbReference>
<dbReference type="EMBL" id="JADNYJ010000009">
    <property type="protein sequence ID" value="KAF8909344.1"/>
    <property type="molecule type" value="Genomic_DNA"/>
</dbReference>
<reference evidence="2" key="1">
    <citation type="submission" date="2020-11" db="EMBL/GenBank/DDBJ databases">
        <authorList>
            <consortium name="DOE Joint Genome Institute"/>
            <person name="Ahrendt S."/>
            <person name="Riley R."/>
            <person name="Andreopoulos W."/>
            <person name="LaButti K."/>
            <person name="Pangilinan J."/>
            <person name="Ruiz-duenas F.J."/>
            <person name="Barrasa J.M."/>
            <person name="Sanchez-Garcia M."/>
            <person name="Camarero S."/>
            <person name="Miyauchi S."/>
            <person name="Serrano A."/>
            <person name="Linde D."/>
            <person name="Babiker R."/>
            <person name="Drula E."/>
            <person name="Ayuso-Fernandez I."/>
            <person name="Pacheco R."/>
            <person name="Padilla G."/>
            <person name="Ferreira P."/>
            <person name="Barriuso J."/>
            <person name="Kellner H."/>
            <person name="Castanera R."/>
            <person name="Alfaro M."/>
            <person name="Ramirez L."/>
            <person name="Pisabarro A.G."/>
            <person name="Kuo A."/>
            <person name="Tritt A."/>
            <person name="Lipzen A."/>
            <person name="He G."/>
            <person name="Yan M."/>
            <person name="Ng V."/>
            <person name="Cullen D."/>
            <person name="Martin F."/>
            <person name="Rosso M.-N."/>
            <person name="Henrissat B."/>
            <person name="Hibbett D."/>
            <person name="Martinez A.T."/>
            <person name="Grigoriev I.V."/>
        </authorList>
    </citation>
    <scope>NUCLEOTIDE SEQUENCE</scope>
    <source>
        <strain evidence="2">AH 44721</strain>
    </source>
</reference>
<feature type="compositionally biased region" description="Low complexity" evidence="1">
    <location>
        <begin position="186"/>
        <end position="195"/>
    </location>
</feature>
<evidence type="ECO:0000313" key="2">
    <source>
        <dbReference type="EMBL" id="KAF8909344.1"/>
    </source>
</evidence>
<feature type="compositionally biased region" description="Polar residues" evidence="1">
    <location>
        <begin position="217"/>
        <end position="229"/>
    </location>
</feature>
<feature type="compositionally biased region" description="Polar residues" evidence="1">
    <location>
        <begin position="122"/>
        <end position="140"/>
    </location>
</feature>
<feature type="region of interest" description="Disordered" evidence="1">
    <location>
        <begin position="115"/>
        <end position="229"/>
    </location>
</feature>
<feature type="compositionally biased region" description="Polar residues" evidence="1">
    <location>
        <begin position="1"/>
        <end position="21"/>
    </location>
</feature>
<sequence>MATSLLFSPDTMSPYMSSATGPKQPAPKPFTGTHITFKGDLFSDLNHWSSQQQHSQQSNTQHPRMMSNDGRDSFNAATQGVDDLLNDEYTISTHPPHPNDDYGLWPSAHPNSFQPEMGPLSIHTTGSLSRVSPSPFQPDNNWVDLSYNSPNEQPSNNAGLMFGGSYSTDPGVHTLSPYTAHPHPRSPSSLPRLSPAMSDQALSPSYSASPRLPSPSTPGSVTHSFMGSPSMGDMNNNMLVLEPQALASHPERPRFTHREQLQKFRDALNLPMDGAGPFIPQQMYKPHTTSDRKRYVEEVLLEGPLYFVCEHPQQYGISLKDALHSRTKKLRDRDQVVFEGRGPSVSIRLEWPGYRQWSRQIPTKDFRSPPQPITLAKLAKNVAKCVQRFMQDRKSLPMEEEADSRWRIGDGPNDIKLEDLVLVSIHHVSLGSWQPHLRLIRPLHPRNGHPVAMPPTPITASNASPLNMPFSMLS</sequence>
<feature type="compositionally biased region" description="Polar residues" evidence="1">
    <location>
        <begin position="146"/>
        <end position="158"/>
    </location>
</feature>
<name>A0A9P5NUR4_GYMJU</name>
<protein>
    <submittedName>
        <fullName evidence="2">Uncharacterized protein</fullName>
    </submittedName>
</protein>
<feature type="region of interest" description="Disordered" evidence="1">
    <location>
        <begin position="1"/>
        <end position="35"/>
    </location>
</feature>
<dbReference type="AlphaFoldDB" id="A0A9P5NUR4"/>
<organism evidence="2 3">
    <name type="scientific">Gymnopilus junonius</name>
    <name type="common">Spectacular rustgill mushroom</name>
    <name type="synonym">Gymnopilus spectabilis subsp. junonius</name>
    <dbReference type="NCBI Taxonomy" id="109634"/>
    <lineage>
        <taxon>Eukaryota</taxon>
        <taxon>Fungi</taxon>
        <taxon>Dikarya</taxon>
        <taxon>Basidiomycota</taxon>
        <taxon>Agaricomycotina</taxon>
        <taxon>Agaricomycetes</taxon>
        <taxon>Agaricomycetidae</taxon>
        <taxon>Agaricales</taxon>
        <taxon>Agaricineae</taxon>
        <taxon>Hymenogastraceae</taxon>
        <taxon>Gymnopilus</taxon>
    </lineage>
</organism>
<feature type="compositionally biased region" description="Low complexity" evidence="1">
    <location>
        <begin position="49"/>
        <end position="58"/>
    </location>
</feature>
<evidence type="ECO:0000313" key="3">
    <source>
        <dbReference type="Proteomes" id="UP000724874"/>
    </source>
</evidence>
<dbReference type="OrthoDB" id="3269405at2759"/>
<feature type="region of interest" description="Disordered" evidence="1">
    <location>
        <begin position="48"/>
        <end position="76"/>
    </location>
</feature>
<keyword evidence="3" id="KW-1185">Reference proteome</keyword>
<proteinExistence type="predicted"/>